<keyword evidence="4" id="KW-1185">Reference proteome</keyword>
<protein>
    <submittedName>
        <fullName evidence="3">ROK family transcriptional regulator</fullName>
    </submittedName>
</protein>
<comment type="caution">
    <text evidence="3">The sequence shown here is derived from an EMBL/GenBank/DDBJ whole genome shotgun (WGS) entry which is preliminary data.</text>
</comment>
<dbReference type="Proteomes" id="UP000297403">
    <property type="component" value="Unassembled WGS sequence"/>
</dbReference>
<evidence type="ECO:0000259" key="2">
    <source>
        <dbReference type="Pfam" id="PF12802"/>
    </source>
</evidence>
<evidence type="ECO:0000256" key="1">
    <source>
        <dbReference type="ARBA" id="ARBA00006479"/>
    </source>
</evidence>
<dbReference type="InterPro" id="IPR011991">
    <property type="entry name" value="ArsR-like_HTH"/>
</dbReference>
<evidence type="ECO:0000313" key="4">
    <source>
        <dbReference type="Proteomes" id="UP000297403"/>
    </source>
</evidence>
<dbReference type="PANTHER" id="PTHR18964:SF149">
    <property type="entry name" value="BIFUNCTIONAL UDP-N-ACETYLGLUCOSAMINE 2-EPIMERASE_N-ACETYLMANNOSAMINE KINASE"/>
    <property type="match status" value="1"/>
</dbReference>
<dbReference type="GO" id="GO:0003700">
    <property type="term" value="F:DNA-binding transcription factor activity"/>
    <property type="evidence" value="ECO:0007669"/>
    <property type="project" value="InterPro"/>
</dbReference>
<comment type="similarity">
    <text evidence="1">Belongs to the ROK (NagC/XylR) family.</text>
</comment>
<sequence>MPKPRAALTTATSRGLVLDLIRSAGPISRVELAERTGFTQATMSTVVRQLIREGLVREAGRSESTGGKPRVLLEVDPDARFAVGIQLGADFITFVVTNLSGALVGGTRIRGVGPSDPDLTVARMAAQVDALLTGLGVAPGRVVGIGIAAPGPLDLDSGSLLAPPTLAAWRDFPIRDAVRRATGFPVTIDNDATAAAIGEFWSGSIAGTAAHCTVYMGAGIGSGIVLGGTVYRGASSNAGEIGQLWVSAPDGAGPGATVEDLAGPKAIAASARAGLAEGRRSAVELSPEGDPFLDFELVAAAAVDGDPFALELITRSADHLATAIVAVANILDLDSIVLAGPSFATAGPLYLVAAERRLAEGFFARARHRVQVRLSAHVADAAAVGAAALILHQELAPHSAGQTAPRARRLPI</sequence>
<dbReference type="EMBL" id="SOFY01000044">
    <property type="protein sequence ID" value="TFC47262.1"/>
    <property type="molecule type" value="Genomic_DNA"/>
</dbReference>
<dbReference type="PANTHER" id="PTHR18964">
    <property type="entry name" value="ROK (REPRESSOR, ORF, KINASE) FAMILY"/>
    <property type="match status" value="1"/>
</dbReference>
<proteinExistence type="inferred from homology"/>
<dbReference type="AlphaFoldDB" id="A0AAQ2C6L5"/>
<accession>A0AAQ2C6L5</accession>
<feature type="domain" description="HTH marR-type" evidence="2">
    <location>
        <begin position="16"/>
        <end position="58"/>
    </location>
</feature>
<dbReference type="SUPFAM" id="SSF53067">
    <property type="entry name" value="Actin-like ATPase domain"/>
    <property type="match status" value="1"/>
</dbReference>
<dbReference type="InterPro" id="IPR000835">
    <property type="entry name" value="HTH_MarR-typ"/>
</dbReference>
<dbReference type="InterPro" id="IPR043129">
    <property type="entry name" value="ATPase_NBD"/>
</dbReference>
<organism evidence="3 4">
    <name type="scientific">Cryobacterium shii</name>
    <dbReference type="NCBI Taxonomy" id="1259235"/>
    <lineage>
        <taxon>Bacteria</taxon>
        <taxon>Bacillati</taxon>
        <taxon>Actinomycetota</taxon>
        <taxon>Actinomycetes</taxon>
        <taxon>Micrococcales</taxon>
        <taxon>Microbacteriaceae</taxon>
        <taxon>Cryobacterium</taxon>
    </lineage>
</organism>
<dbReference type="Gene3D" id="1.10.10.10">
    <property type="entry name" value="Winged helix-like DNA-binding domain superfamily/Winged helix DNA-binding domain"/>
    <property type="match status" value="1"/>
</dbReference>
<dbReference type="Gene3D" id="3.30.420.40">
    <property type="match status" value="2"/>
</dbReference>
<dbReference type="InterPro" id="IPR036388">
    <property type="entry name" value="WH-like_DNA-bd_sf"/>
</dbReference>
<dbReference type="InterPro" id="IPR036390">
    <property type="entry name" value="WH_DNA-bd_sf"/>
</dbReference>
<gene>
    <name evidence="3" type="ORF">E3O49_08410</name>
</gene>
<reference evidence="3 4" key="1">
    <citation type="submission" date="2019-03" db="EMBL/GenBank/DDBJ databases">
        <title>Genomics of glacier-inhabiting Cryobacterium strains.</title>
        <authorList>
            <person name="Liu Q."/>
            <person name="Xin Y.-H."/>
        </authorList>
    </citation>
    <scope>NUCLEOTIDE SEQUENCE [LARGE SCALE GENOMIC DNA]</scope>
    <source>
        <strain evidence="4">TMT1-22</strain>
    </source>
</reference>
<dbReference type="Pfam" id="PF00480">
    <property type="entry name" value="ROK"/>
    <property type="match status" value="1"/>
</dbReference>
<dbReference type="SUPFAM" id="SSF46785">
    <property type="entry name" value="Winged helix' DNA-binding domain"/>
    <property type="match status" value="1"/>
</dbReference>
<dbReference type="Pfam" id="PF12802">
    <property type="entry name" value="MarR_2"/>
    <property type="match status" value="1"/>
</dbReference>
<name>A0AAQ2C6L5_9MICO</name>
<dbReference type="CDD" id="cd00090">
    <property type="entry name" value="HTH_ARSR"/>
    <property type="match status" value="1"/>
</dbReference>
<evidence type="ECO:0000313" key="3">
    <source>
        <dbReference type="EMBL" id="TFC47262.1"/>
    </source>
</evidence>
<dbReference type="InterPro" id="IPR000600">
    <property type="entry name" value="ROK"/>
</dbReference>